<organism evidence="13">
    <name type="scientific">uncultured organism</name>
    <dbReference type="NCBI Taxonomy" id="155900"/>
    <lineage>
        <taxon>unclassified sequences</taxon>
        <taxon>environmental samples</taxon>
    </lineage>
</organism>
<evidence type="ECO:0000256" key="3">
    <source>
        <dbReference type="ARBA" id="ARBA00022679"/>
    </source>
</evidence>
<dbReference type="NCBIfam" id="TIGR00147">
    <property type="entry name" value="YegS/Rv2252/BmrU family lipid kinase"/>
    <property type="match status" value="1"/>
</dbReference>
<keyword evidence="2" id="KW-0444">Lipid biosynthesis</keyword>
<dbReference type="PANTHER" id="PTHR12358">
    <property type="entry name" value="SPHINGOSINE KINASE"/>
    <property type="match status" value="1"/>
</dbReference>
<evidence type="ECO:0000256" key="7">
    <source>
        <dbReference type="ARBA" id="ARBA00022840"/>
    </source>
</evidence>
<dbReference type="GO" id="GO:0046872">
    <property type="term" value="F:metal ion binding"/>
    <property type="evidence" value="ECO:0007669"/>
    <property type="project" value="UniProtKB-KW"/>
</dbReference>
<evidence type="ECO:0000256" key="5">
    <source>
        <dbReference type="ARBA" id="ARBA00022741"/>
    </source>
</evidence>
<keyword evidence="9" id="KW-0443">Lipid metabolism</keyword>
<keyword evidence="8" id="KW-0460">Magnesium</keyword>
<dbReference type="SMART" id="SM00046">
    <property type="entry name" value="DAGKc"/>
    <property type="match status" value="1"/>
</dbReference>
<evidence type="ECO:0000256" key="8">
    <source>
        <dbReference type="ARBA" id="ARBA00022842"/>
    </source>
</evidence>
<dbReference type="PANTHER" id="PTHR12358:SF106">
    <property type="entry name" value="LIPID KINASE YEGS"/>
    <property type="match status" value="1"/>
</dbReference>
<reference evidence="13" key="1">
    <citation type="submission" date="2019-06" db="EMBL/GenBank/DDBJ databases">
        <authorList>
            <person name="Murdoch R.W."/>
            <person name="Fathepure B."/>
        </authorList>
    </citation>
    <scope>NUCLEOTIDE SEQUENCE</scope>
</reference>
<dbReference type="PROSITE" id="PS50146">
    <property type="entry name" value="DAGK"/>
    <property type="match status" value="1"/>
</dbReference>
<keyword evidence="5" id="KW-0547">Nucleotide-binding</keyword>
<dbReference type="InterPro" id="IPR005218">
    <property type="entry name" value="Diacylglycerol/lipid_kinase"/>
</dbReference>
<dbReference type="EC" id="2.7.1.-" evidence="13"/>
<evidence type="ECO:0000256" key="4">
    <source>
        <dbReference type="ARBA" id="ARBA00022723"/>
    </source>
</evidence>
<dbReference type="InterPro" id="IPR016064">
    <property type="entry name" value="NAD/diacylglycerol_kinase_sf"/>
</dbReference>
<evidence type="ECO:0000259" key="12">
    <source>
        <dbReference type="PROSITE" id="PS50146"/>
    </source>
</evidence>
<dbReference type="InterPro" id="IPR045540">
    <property type="entry name" value="YegS/DAGK_C"/>
</dbReference>
<dbReference type="AlphaFoldDB" id="A0A5B8RAC2"/>
<keyword evidence="11" id="KW-1208">Phospholipid metabolism</keyword>
<dbReference type="EMBL" id="MN079108">
    <property type="protein sequence ID" value="QEA05720.1"/>
    <property type="molecule type" value="Genomic_DNA"/>
</dbReference>
<keyword evidence="6 13" id="KW-0418">Kinase</keyword>
<feature type="domain" description="DAGKc" evidence="12">
    <location>
        <begin position="12"/>
        <end position="139"/>
    </location>
</feature>
<gene>
    <name evidence="13" type="primary">yegS</name>
    <name evidence="13" type="ORF">KBTEX_02044</name>
</gene>
<evidence type="ECO:0000256" key="9">
    <source>
        <dbReference type="ARBA" id="ARBA00023098"/>
    </source>
</evidence>
<evidence type="ECO:0000313" key="13">
    <source>
        <dbReference type="EMBL" id="QEA05720.1"/>
    </source>
</evidence>
<dbReference type="Pfam" id="PF00781">
    <property type="entry name" value="DAGK_cat"/>
    <property type="match status" value="1"/>
</dbReference>
<dbReference type="GO" id="GO:0005524">
    <property type="term" value="F:ATP binding"/>
    <property type="evidence" value="ECO:0007669"/>
    <property type="project" value="UniProtKB-KW"/>
</dbReference>
<keyword evidence="3 13" id="KW-0808">Transferase</keyword>
<sequence length="324" mass="34077">MLETQSQPHRGEPRRRLAVFANAAAGRAGGPLDAALAVFERCGVEYRCHWPANGDALRAGIAAVAATVDAVVVAGGDGTVNAALGALAGGTTPLAVLPLGTANDLARTLGIPFDPAGAAAIAVDGSVHRIDLGRVNGRYFCNVAHIGLGVRARNEGLGEGDKRRWRALSYPVALLRTAGRLRSFRLEVEVDGRTERLRALHFAVGNGRYYGGGVPVQAEAGIDDGLLDAYCVPPQGRLGLLRAAWDVWRGGVAGSPVWRAQAQVLTVRTRRHRRILADGEIIAYTPATFEVCPGELPVVIDPGSGDAASAPSIQRLWQGVRNVV</sequence>
<keyword evidence="10" id="KW-0594">Phospholipid biosynthesis</keyword>
<dbReference type="InterPro" id="IPR017438">
    <property type="entry name" value="ATP-NAD_kinase_N"/>
</dbReference>
<evidence type="ECO:0000256" key="1">
    <source>
        <dbReference type="ARBA" id="ARBA00001946"/>
    </source>
</evidence>
<dbReference type="SUPFAM" id="SSF111331">
    <property type="entry name" value="NAD kinase/diacylglycerol kinase-like"/>
    <property type="match status" value="1"/>
</dbReference>
<evidence type="ECO:0000256" key="10">
    <source>
        <dbReference type="ARBA" id="ARBA00023209"/>
    </source>
</evidence>
<keyword evidence="7" id="KW-0067">ATP-binding</keyword>
<accession>A0A5B8RAC2</accession>
<comment type="cofactor">
    <cofactor evidence="1">
        <name>Mg(2+)</name>
        <dbReference type="ChEBI" id="CHEBI:18420"/>
    </cofactor>
</comment>
<dbReference type="GO" id="GO:0008654">
    <property type="term" value="P:phospholipid biosynthetic process"/>
    <property type="evidence" value="ECO:0007669"/>
    <property type="project" value="UniProtKB-KW"/>
</dbReference>
<dbReference type="InterPro" id="IPR050187">
    <property type="entry name" value="Lipid_Phosphate_FormReg"/>
</dbReference>
<dbReference type="Gene3D" id="2.60.200.40">
    <property type="match status" value="1"/>
</dbReference>
<dbReference type="InterPro" id="IPR001206">
    <property type="entry name" value="Diacylglycerol_kinase_cat_dom"/>
</dbReference>
<evidence type="ECO:0000256" key="11">
    <source>
        <dbReference type="ARBA" id="ARBA00023264"/>
    </source>
</evidence>
<dbReference type="Gene3D" id="3.40.50.10330">
    <property type="entry name" value="Probable inorganic polyphosphate/atp-NAD kinase, domain 1"/>
    <property type="match status" value="1"/>
</dbReference>
<keyword evidence="4" id="KW-0479">Metal-binding</keyword>
<dbReference type="GO" id="GO:0016301">
    <property type="term" value="F:kinase activity"/>
    <property type="evidence" value="ECO:0007669"/>
    <property type="project" value="UniProtKB-KW"/>
</dbReference>
<evidence type="ECO:0000256" key="2">
    <source>
        <dbReference type="ARBA" id="ARBA00022516"/>
    </source>
</evidence>
<protein>
    <submittedName>
        <fullName evidence="13">Lipid kinase YegS</fullName>
        <ecNumber evidence="13">2.7.1.-</ecNumber>
    </submittedName>
</protein>
<proteinExistence type="predicted"/>
<evidence type="ECO:0000256" key="6">
    <source>
        <dbReference type="ARBA" id="ARBA00022777"/>
    </source>
</evidence>
<name>A0A5B8RAC2_9ZZZZ</name>
<dbReference type="GO" id="GO:0005886">
    <property type="term" value="C:plasma membrane"/>
    <property type="evidence" value="ECO:0007669"/>
    <property type="project" value="TreeGrafter"/>
</dbReference>
<dbReference type="Pfam" id="PF19279">
    <property type="entry name" value="YegS_C"/>
    <property type="match status" value="1"/>
</dbReference>